<sequence length="299" mass="34404">MNKKLIHQWLEKVLGKDIHIKEMTQMKGGISSPIYRIKTSDDQEVVLRQFTNKEWLGNCPDLALHEAKSLECAAKTGVPSPKIIAFDEKGFETEHPTVLMSVLEGEVILDPDNRKEWLRGLAQTLATIHTVDVNMPWNYYTYNRSFETGDLSWSSVPDQWLKAIQIVKNDRPHTEIGFIHRDYHPANVLWKNNEVSGVVDWVNACIGPRGVDVGHCRLNLAQLHGVDTADAFLDEYLLLTKDHFSYHPYWEILSLIECLPGPPEVYRGWTELNKSDLTNQLLIERLDQYLLSLLNRFVE</sequence>
<dbReference type="Gene3D" id="3.90.1200.10">
    <property type="match status" value="1"/>
</dbReference>
<proteinExistence type="predicted"/>
<evidence type="ECO:0000313" key="2">
    <source>
        <dbReference type="EMBL" id="MBM7613787.1"/>
    </source>
</evidence>
<dbReference type="SUPFAM" id="SSF56112">
    <property type="entry name" value="Protein kinase-like (PK-like)"/>
    <property type="match status" value="1"/>
</dbReference>
<keyword evidence="3" id="KW-1185">Reference proteome</keyword>
<accession>A0ABS2NLS4</accession>
<name>A0ABS2NLS4_9FIRM</name>
<keyword evidence="2" id="KW-0808">Transferase</keyword>
<dbReference type="Gene3D" id="3.30.200.20">
    <property type="entry name" value="Phosphorylase Kinase, domain 1"/>
    <property type="match status" value="1"/>
</dbReference>
<dbReference type="PANTHER" id="PTHR21310">
    <property type="entry name" value="AMINOGLYCOSIDE PHOSPHOTRANSFERASE-RELATED-RELATED"/>
    <property type="match status" value="1"/>
</dbReference>
<evidence type="ECO:0000313" key="3">
    <source>
        <dbReference type="Proteomes" id="UP001314796"/>
    </source>
</evidence>
<organism evidence="2 3">
    <name type="scientific">Alkaliphilus hydrothermalis</name>
    <dbReference type="NCBI Taxonomy" id="1482730"/>
    <lineage>
        <taxon>Bacteria</taxon>
        <taxon>Bacillati</taxon>
        <taxon>Bacillota</taxon>
        <taxon>Clostridia</taxon>
        <taxon>Peptostreptococcales</taxon>
        <taxon>Natronincolaceae</taxon>
        <taxon>Alkaliphilus</taxon>
    </lineage>
</organism>
<gene>
    <name evidence="2" type="ORF">JOC73_000295</name>
</gene>
<evidence type="ECO:0000259" key="1">
    <source>
        <dbReference type="Pfam" id="PF01636"/>
    </source>
</evidence>
<keyword evidence="2" id="KW-0418">Kinase</keyword>
<dbReference type="Pfam" id="PF01636">
    <property type="entry name" value="APH"/>
    <property type="match status" value="1"/>
</dbReference>
<reference evidence="2 3" key="1">
    <citation type="submission" date="2021-01" db="EMBL/GenBank/DDBJ databases">
        <title>Genomic Encyclopedia of Type Strains, Phase IV (KMG-IV): sequencing the most valuable type-strain genomes for metagenomic binning, comparative biology and taxonomic classification.</title>
        <authorList>
            <person name="Goeker M."/>
        </authorList>
    </citation>
    <scope>NUCLEOTIDE SEQUENCE [LARGE SCALE GENOMIC DNA]</scope>
    <source>
        <strain evidence="2 3">DSM 25890</strain>
    </source>
</reference>
<comment type="caution">
    <text evidence="2">The sequence shown here is derived from an EMBL/GenBank/DDBJ whole genome shotgun (WGS) entry which is preliminary data.</text>
</comment>
<dbReference type="EMBL" id="JAFBEE010000001">
    <property type="protein sequence ID" value="MBM7613787.1"/>
    <property type="molecule type" value="Genomic_DNA"/>
</dbReference>
<dbReference type="InterPro" id="IPR051678">
    <property type="entry name" value="AGP_Transferase"/>
</dbReference>
<dbReference type="InterPro" id="IPR002575">
    <property type="entry name" value="Aminoglycoside_PTrfase"/>
</dbReference>
<dbReference type="Proteomes" id="UP001314796">
    <property type="component" value="Unassembled WGS sequence"/>
</dbReference>
<dbReference type="InterPro" id="IPR011009">
    <property type="entry name" value="Kinase-like_dom_sf"/>
</dbReference>
<protein>
    <submittedName>
        <fullName evidence="2">Aminoglycoside phosphotransferase (APT) family kinase protein</fullName>
    </submittedName>
</protein>
<dbReference type="GO" id="GO:0016301">
    <property type="term" value="F:kinase activity"/>
    <property type="evidence" value="ECO:0007669"/>
    <property type="project" value="UniProtKB-KW"/>
</dbReference>
<dbReference type="RefSeq" id="WP_204400053.1">
    <property type="nucleotide sequence ID" value="NZ_JAFBEE010000001.1"/>
</dbReference>
<feature type="domain" description="Aminoglycoside phosphotransferase" evidence="1">
    <location>
        <begin position="24"/>
        <end position="241"/>
    </location>
</feature>